<proteinExistence type="predicted"/>
<dbReference type="Proteomes" id="UP000266861">
    <property type="component" value="Unassembled WGS sequence"/>
</dbReference>
<evidence type="ECO:0000313" key="2">
    <source>
        <dbReference type="Proteomes" id="UP000266861"/>
    </source>
</evidence>
<name>A0A397JU57_9GLOM</name>
<dbReference type="EMBL" id="PQFF01000011">
    <property type="protein sequence ID" value="RHZ89586.1"/>
    <property type="molecule type" value="Genomic_DNA"/>
</dbReference>
<protein>
    <recommendedName>
        <fullName evidence="3">Serine-threonine/tyrosine-protein kinase catalytic domain-containing protein</fullName>
    </recommendedName>
</protein>
<organism evidence="1 2">
    <name type="scientific">Diversispora epigaea</name>
    <dbReference type="NCBI Taxonomy" id="1348612"/>
    <lineage>
        <taxon>Eukaryota</taxon>
        <taxon>Fungi</taxon>
        <taxon>Fungi incertae sedis</taxon>
        <taxon>Mucoromycota</taxon>
        <taxon>Glomeromycotina</taxon>
        <taxon>Glomeromycetes</taxon>
        <taxon>Diversisporales</taxon>
        <taxon>Diversisporaceae</taxon>
        <taxon>Diversispora</taxon>
    </lineage>
</organism>
<gene>
    <name evidence="1" type="ORF">Glove_13g124</name>
</gene>
<evidence type="ECO:0008006" key="3">
    <source>
        <dbReference type="Google" id="ProtNLM"/>
    </source>
</evidence>
<accession>A0A397JU57</accession>
<comment type="caution">
    <text evidence="1">The sequence shown here is derived from an EMBL/GenBank/DDBJ whole genome shotgun (WGS) entry which is preliminary data.</text>
</comment>
<reference evidence="1 2" key="1">
    <citation type="submission" date="2018-08" db="EMBL/GenBank/DDBJ databases">
        <title>Genome and evolution of the arbuscular mycorrhizal fungus Diversispora epigaea (formerly Glomus versiforme) and its bacterial endosymbionts.</title>
        <authorList>
            <person name="Sun X."/>
            <person name="Fei Z."/>
            <person name="Harrison M."/>
        </authorList>
    </citation>
    <scope>NUCLEOTIDE SEQUENCE [LARGE SCALE GENOMIC DNA]</scope>
    <source>
        <strain evidence="1 2">IT104</strain>
    </source>
</reference>
<keyword evidence="2" id="KW-1185">Reference proteome</keyword>
<dbReference type="AlphaFoldDB" id="A0A397JU57"/>
<evidence type="ECO:0000313" key="1">
    <source>
        <dbReference type="EMBL" id="RHZ89586.1"/>
    </source>
</evidence>
<sequence length="91" mass="10608">MRCWDARVTHRPTFKELAIELKEYRRLVSSTTTTPLNYQTHPQAIYTSRLLNFSKLPKPKNEENFENELEELTKSTSALSIVASKLHVPDF</sequence>